<keyword evidence="9" id="KW-1185">Reference proteome</keyword>
<protein>
    <recommendedName>
        <fullName evidence="7">RING-type domain-containing protein</fullName>
    </recommendedName>
</protein>
<feature type="region of interest" description="Disordered" evidence="6">
    <location>
        <begin position="1159"/>
        <end position="1192"/>
    </location>
</feature>
<dbReference type="InterPro" id="IPR001680">
    <property type="entry name" value="WD40_rpt"/>
</dbReference>
<dbReference type="Pfam" id="PF12816">
    <property type="entry name" value="TPR_Vps8"/>
    <property type="match status" value="1"/>
</dbReference>
<feature type="domain" description="RING-type" evidence="7">
    <location>
        <begin position="1098"/>
        <end position="1152"/>
    </location>
</feature>
<dbReference type="InterPro" id="IPR025941">
    <property type="entry name" value="Vps8_central_dom"/>
</dbReference>
<proteinExistence type="inferred from homology"/>
<reference evidence="9" key="1">
    <citation type="submission" date="2011-05" db="EMBL/GenBank/DDBJ databases">
        <authorList>
            <person name="Richards S.R."/>
            <person name="Qu J."/>
            <person name="Jiang H."/>
            <person name="Jhangiani S.N."/>
            <person name="Agravi P."/>
            <person name="Goodspeed R."/>
            <person name="Gross S."/>
            <person name="Mandapat C."/>
            <person name="Jackson L."/>
            <person name="Mathew T."/>
            <person name="Pu L."/>
            <person name="Thornton R."/>
            <person name="Saada N."/>
            <person name="Wilczek-Boney K.B."/>
            <person name="Lee S."/>
            <person name="Kovar C."/>
            <person name="Wu Y."/>
            <person name="Scherer S.E."/>
            <person name="Worley K.C."/>
            <person name="Muzny D.M."/>
            <person name="Gibbs R."/>
        </authorList>
    </citation>
    <scope>NUCLEOTIDE SEQUENCE</scope>
    <source>
        <strain evidence="9">Brora</strain>
    </source>
</reference>
<dbReference type="PROSITE" id="PS50089">
    <property type="entry name" value="ZF_RING_2"/>
    <property type="match status" value="1"/>
</dbReference>
<dbReference type="PANTHER" id="PTHR12616:SF8">
    <property type="entry name" value="VACUOLAR PROTEIN SORTING-ASSOCIATED PROTEIN 8 HOMOLOG"/>
    <property type="match status" value="1"/>
</dbReference>
<dbReference type="Pfam" id="PF25066">
    <property type="entry name" value="TPR_VPS8_2"/>
    <property type="match status" value="1"/>
</dbReference>
<evidence type="ECO:0000256" key="3">
    <source>
        <dbReference type="ARBA" id="ARBA00022833"/>
    </source>
</evidence>
<dbReference type="HOGENOM" id="CLU_000917_1_1_1"/>
<keyword evidence="3" id="KW-0862">Zinc</keyword>
<reference evidence="8" key="2">
    <citation type="submission" date="2015-02" db="UniProtKB">
        <authorList>
            <consortium name="EnsemblMetazoa"/>
        </authorList>
    </citation>
    <scope>IDENTIFICATION</scope>
</reference>
<dbReference type="OMA" id="NQLFFHQ"/>
<evidence type="ECO:0000259" key="7">
    <source>
        <dbReference type="PROSITE" id="PS50089"/>
    </source>
</evidence>
<evidence type="ECO:0000256" key="2">
    <source>
        <dbReference type="ARBA" id="ARBA00022771"/>
    </source>
</evidence>
<dbReference type="GO" id="GO:0005770">
    <property type="term" value="C:late endosome"/>
    <property type="evidence" value="ECO:0007669"/>
    <property type="project" value="TreeGrafter"/>
</dbReference>
<evidence type="ECO:0000256" key="5">
    <source>
        <dbReference type="PROSITE-ProRule" id="PRU00221"/>
    </source>
</evidence>
<dbReference type="eggNOG" id="KOG2079">
    <property type="taxonomic scope" value="Eukaryota"/>
</dbReference>
<dbReference type="GO" id="GO:0030897">
    <property type="term" value="C:HOPS complex"/>
    <property type="evidence" value="ECO:0007669"/>
    <property type="project" value="TreeGrafter"/>
</dbReference>
<dbReference type="SUPFAM" id="SSF57850">
    <property type="entry name" value="RING/U-box"/>
    <property type="match status" value="1"/>
</dbReference>
<dbReference type="Pfam" id="PF23412">
    <property type="entry name" value="zf_RING_Vps8"/>
    <property type="match status" value="1"/>
</dbReference>
<comment type="similarity">
    <text evidence="1">Belongs to the VPS8 family.</text>
</comment>
<feature type="repeat" description="WD" evidence="5">
    <location>
        <begin position="297"/>
        <end position="338"/>
    </location>
</feature>
<dbReference type="SUPFAM" id="SSF50978">
    <property type="entry name" value="WD40 repeat-like"/>
    <property type="match status" value="1"/>
</dbReference>
<evidence type="ECO:0000313" key="9">
    <source>
        <dbReference type="Proteomes" id="UP000014500"/>
    </source>
</evidence>
<dbReference type="PhylomeDB" id="T1IUN0"/>
<dbReference type="SMART" id="SM00184">
    <property type="entry name" value="RING"/>
    <property type="match status" value="1"/>
</dbReference>
<dbReference type="PANTHER" id="PTHR12616">
    <property type="entry name" value="VACUOLAR PROTEIN SORTING VPS41"/>
    <property type="match status" value="1"/>
</dbReference>
<dbReference type="Pfam" id="PF23410">
    <property type="entry name" value="Beta-prop_VPS8"/>
    <property type="match status" value="2"/>
</dbReference>
<dbReference type="PROSITE" id="PS50082">
    <property type="entry name" value="WD_REPEATS_2"/>
    <property type="match status" value="1"/>
</dbReference>
<dbReference type="GO" id="GO:0034058">
    <property type="term" value="P:endosomal vesicle fusion"/>
    <property type="evidence" value="ECO:0007669"/>
    <property type="project" value="TreeGrafter"/>
</dbReference>
<dbReference type="InterPro" id="IPR059070">
    <property type="entry name" value="TPR_VPS8_2"/>
</dbReference>
<dbReference type="GO" id="GO:0008270">
    <property type="term" value="F:zinc ion binding"/>
    <property type="evidence" value="ECO:0007669"/>
    <property type="project" value="UniProtKB-KW"/>
</dbReference>
<organism evidence="8 9">
    <name type="scientific">Strigamia maritima</name>
    <name type="common">European centipede</name>
    <name type="synonym">Geophilus maritimus</name>
    <dbReference type="NCBI Taxonomy" id="126957"/>
    <lineage>
        <taxon>Eukaryota</taxon>
        <taxon>Metazoa</taxon>
        <taxon>Ecdysozoa</taxon>
        <taxon>Arthropoda</taxon>
        <taxon>Myriapoda</taxon>
        <taxon>Chilopoda</taxon>
        <taxon>Pleurostigmophora</taxon>
        <taxon>Geophilomorpha</taxon>
        <taxon>Linotaeniidae</taxon>
        <taxon>Strigamia</taxon>
    </lineage>
</organism>
<dbReference type="EMBL" id="JH431547">
    <property type="status" value="NOT_ANNOTATED_CDS"/>
    <property type="molecule type" value="Genomic_DNA"/>
</dbReference>
<keyword evidence="2 4" id="KW-0863">Zinc-finger</keyword>
<dbReference type="InterPro" id="IPR013083">
    <property type="entry name" value="Znf_RING/FYVE/PHD"/>
</dbReference>
<dbReference type="STRING" id="126957.T1IUN0"/>
<dbReference type="AlphaFoldDB" id="T1IUN0"/>
<dbReference type="Gene3D" id="2.130.10.10">
    <property type="entry name" value="YVTN repeat-like/Quinoprotein amine dehydrogenase"/>
    <property type="match status" value="1"/>
</dbReference>
<dbReference type="InterPro" id="IPR056939">
    <property type="entry name" value="Znf_RING_Vps8"/>
</dbReference>
<keyword evidence="2 4" id="KW-0479">Metal-binding</keyword>
<dbReference type="Gene3D" id="3.30.40.10">
    <property type="entry name" value="Zinc/RING finger domain, C3HC4 (zinc finger)"/>
    <property type="match status" value="1"/>
</dbReference>
<evidence type="ECO:0000256" key="6">
    <source>
        <dbReference type="SAM" id="MobiDB-lite"/>
    </source>
</evidence>
<sequence>MAESDPDGGGFHSRSDSPVNLSSEHLELDLEDLDDTEYEIPPVENPPTLESILNEPDAEFDSDEEIGTNSTVIVVSIRPKLKVVFTYGLKAKSNTLPLISWQYVIIQVEPCVKIIDPVFAFGREDVLYFFQVSVKEKLRNISFIMLKKMELNYNLLNFSWLNPRTIIILDTAEQVRLVDVRTEETIEIVDLSDVQLVYASSHFKGLSTGGNVSEAMVCAADQACYQSITSFNGQILLLGIKSVHLLTLRSWKEDRVNAGMPTAMAAGSLLVIGTAHGIILVFDAKQVMKCCLGTAATGAQYGSVSSLSLNYDCSRLLCGFAKGTITMWDLTSGKLLRTISDAHPMGTAVLHIKMCNLLGSHMEYVISKSSVDSLRVDILNDYYQDVIPSSIDYHLLLEQTFQELEINGIKRAALIPDFIDSLFNKVYESFRTHAITREIFLEALEPRILINRFESIPIPPTVVSDFVDHYAAKEEFEALQACIAHMDISTMDLHKVLTICWAQNLYDAIFHINNKAMGDYVGPLVEFLDLLSQSLKAGKQLTDNQITLGNKILVYSSCCLAGRAYPIGDIEPGKAFSVKEQVFKCLMSKHLSNRKPSDKHYPHLRILLHFDTREFLNVLSLAFEEREFDQMSGIWSRQEVIDILMQIMHHSQDFSPTQVGYLFTFLARQMAKHETIVVNRNLFEQVVEYLTNTSDESRKEERQQALLELFATGGLKFYDEEKLLQQAEKAQFFQVCEVLYMKRREFNRLLGCFLLDPTRKLQVFSFTRNLIECDELSETEKQVMQLEVLTNIEELIEIDNSKTAQLLLDCFPNTIPNVIECLGKDSKTLYQFLLGLFEYQDNIEIEAKTKNRTVDLFIDYQLAETLIGLMCRFDPKNVHKFIRDRDDYRLEETLEIVFNSKIMDACAYLLAKLGRTVEAFKILIESFNQCVLELMNRLMVGSDINESPTNAIWLNLESNLLNMIQFCQRNSGRMAEDEREAVWFELLDTLMTPQRNVDSQLVPIYFRESKETIRHLLNSMMGYIKLPSIIQKIIEDPSYNIQNFAEIRDLLLGLLDTYNYEKTLLETTSHLLNGDLHKQLQQLCKAANRGFAVHENICNLCNQGYNKSGDTELDSIVLFRCGHGYHTSCLLTIETLQAGNQGGEQFACPICQRHKKKEEMSKRRISVRQTPSETEDEGQNAVKRDQTHAKPKVHLEPQQILALDKLRKLYQTTTRAPMLSMLSKKDNRPYCSKSSILQDVNFALKLAPPPMKSASNIVI</sequence>
<accession>T1IUN0</accession>
<dbReference type="InterPro" id="IPR015943">
    <property type="entry name" value="WD40/YVTN_repeat-like_dom_sf"/>
</dbReference>
<name>T1IUN0_STRMM</name>
<dbReference type="InterPro" id="IPR045111">
    <property type="entry name" value="Vps41/Vps8"/>
</dbReference>
<dbReference type="InterPro" id="IPR036322">
    <property type="entry name" value="WD40_repeat_dom_sf"/>
</dbReference>
<dbReference type="GO" id="GO:0006623">
    <property type="term" value="P:protein targeting to vacuole"/>
    <property type="evidence" value="ECO:0007669"/>
    <property type="project" value="InterPro"/>
</dbReference>
<dbReference type="Pfam" id="PF23556">
    <property type="entry name" value="TPR_Vps41"/>
    <property type="match status" value="1"/>
</dbReference>
<evidence type="ECO:0000256" key="1">
    <source>
        <dbReference type="ARBA" id="ARBA00009422"/>
    </source>
</evidence>
<evidence type="ECO:0000313" key="8">
    <source>
        <dbReference type="EnsemblMetazoa" id="SMAR004858-PA"/>
    </source>
</evidence>
<dbReference type="EnsemblMetazoa" id="SMAR004858-RA">
    <property type="protein sequence ID" value="SMAR004858-PA"/>
    <property type="gene ID" value="SMAR004858"/>
</dbReference>
<feature type="region of interest" description="Disordered" evidence="6">
    <location>
        <begin position="1"/>
        <end position="26"/>
    </location>
</feature>
<keyword evidence="5" id="KW-0853">WD repeat</keyword>
<evidence type="ECO:0000256" key="4">
    <source>
        <dbReference type="PROSITE-ProRule" id="PRU00175"/>
    </source>
</evidence>
<dbReference type="InterPro" id="IPR001841">
    <property type="entry name" value="Znf_RING"/>
</dbReference>
<dbReference type="Proteomes" id="UP000014500">
    <property type="component" value="Unassembled WGS sequence"/>
</dbReference>